<feature type="transmembrane region" description="Helical" evidence="2">
    <location>
        <begin position="41"/>
        <end position="59"/>
    </location>
</feature>
<reference evidence="3 4" key="1">
    <citation type="submission" date="2018-01" db="EMBL/GenBank/DDBJ databases">
        <title>Harnessing the power of phylogenomics to disentangle the directionality and signatures of interkingdom host jumping in the parasitic fungal genus Tolypocladium.</title>
        <authorList>
            <person name="Quandt C.A."/>
            <person name="Patterson W."/>
            <person name="Spatafora J.W."/>
        </authorList>
    </citation>
    <scope>NUCLEOTIDE SEQUENCE [LARGE SCALE GENOMIC DNA]</scope>
    <source>
        <strain evidence="3 4">NRBC 100945</strain>
    </source>
</reference>
<keyword evidence="2" id="KW-0812">Transmembrane</keyword>
<dbReference type="Proteomes" id="UP000237481">
    <property type="component" value="Unassembled WGS sequence"/>
</dbReference>
<keyword evidence="4" id="KW-1185">Reference proteome</keyword>
<evidence type="ECO:0000256" key="1">
    <source>
        <dbReference type="SAM" id="MobiDB-lite"/>
    </source>
</evidence>
<gene>
    <name evidence="3" type="ORF">TPAR_03513</name>
</gene>
<evidence type="ECO:0000256" key="2">
    <source>
        <dbReference type="SAM" id="Phobius"/>
    </source>
</evidence>
<accession>A0A2S4L1G4</accession>
<feature type="region of interest" description="Disordered" evidence="1">
    <location>
        <begin position="427"/>
        <end position="450"/>
    </location>
</feature>
<evidence type="ECO:0000313" key="4">
    <source>
        <dbReference type="Proteomes" id="UP000237481"/>
    </source>
</evidence>
<feature type="transmembrane region" description="Helical" evidence="2">
    <location>
        <begin position="6"/>
        <end position="29"/>
    </location>
</feature>
<evidence type="ECO:0000313" key="3">
    <source>
        <dbReference type="EMBL" id="POR36278.1"/>
    </source>
</evidence>
<feature type="transmembrane region" description="Helical" evidence="2">
    <location>
        <begin position="102"/>
        <end position="119"/>
    </location>
</feature>
<organism evidence="3 4">
    <name type="scientific">Tolypocladium paradoxum</name>
    <dbReference type="NCBI Taxonomy" id="94208"/>
    <lineage>
        <taxon>Eukaryota</taxon>
        <taxon>Fungi</taxon>
        <taxon>Dikarya</taxon>
        <taxon>Ascomycota</taxon>
        <taxon>Pezizomycotina</taxon>
        <taxon>Sordariomycetes</taxon>
        <taxon>Hypocreomycetidae</taxon>
        <taxon>Hypocreales</taxon>
        <taxon>Ophiocordycipitaceae</taxon>
        <taxon>Tolypocladium</taxon>
    </lineage>
</organism>
<keyword evidence="2" id="KW-0472">Membrane</keyword>
<dbReference type="EMBL" id="PKSG01000347">
    <property type="protein sequence ID" value="POR36278.1"/>
    <property type="molecule type" value="Genomic_DNA"/>
</dbReference>
<keyword evidence="2" id="KW-1133">Transmembrane helix</keyword>
<proteinExistence type="predicted"/>
<sequence length="450" mass="49031">MDASTSKSILVAVGVISGLELFVTLVSILKKTSRPGGALRWCAVVPFGIYGGIAIQAAFKRRYDERGEVSKQGAVWLGQALHGVVVSPSPVQDEARQLMCNGQGIALAAWGLVSGIVFQRSKKGHWPYTFKWEDGRRSSAGFYLAVVDACFFVCVAIAVGCGSSFTPWHFNQCDSYGIYNSWPITDAGRAGECQRMLTIQIVAVLALQVECLPLIVACQIILTLPLLAPPAPIRAQLFFIARALRFRRRTHKRDAAWRDLEKAALHDALRDDKASLVAMFREDAIATSLANHLHFDDIANVSRTSRTMRGAVFRPSPGHAEQRFDMICESACMDGAEKSECWACARVVCDSRAQQARPPPDRGPPRALLRPLHKMLHRPARRAPGALLRDLEPARPVRPAQRVLGRSCADGGAGARVPVVRAARRRGRCARAGGQGRGEHAAGAEQEGEV</sequence>
<protein>
    <submittedName>
        <fullName evidence="3">Uncharacterized protein</fullName>
    </submittedName>
</protein>
<comment type="caution">
    <text evidence="3">The sequence shown here is derived from an EMBL/GenBank/DDBJ whole genome shotgun (WGS) entry which is preliminary data.</text>
</comment>
<name>A0A2S4L1G4_9HYPO</name>
<feature type="transmembrane region" description="Helical" evidence="2">
    <location>
        <begin position="140"/>
        <end position="165"/>
    </location>
</feature>
<dbReference type="AlphaFoldDB" id="A0A2S4L1G4"/>
<dbReference type="OrthoDB" id="4926934at2759"/>